<dbReference type="Gene3D" id="3.30.70.270">
    <property type="match status" value="1"/>
</dbReference>
<accession>A0AAQ3X1T2</accession>
<feature type="domain" description="Reverse transcriptase" evidence="1">
    <location>
        <begin position="16"/>
        <end position="119"/>
    </location>
</feature>
<name>A0AAQ3X1T2_PASNO</name>
<dbReference type="PANTHER" id="PTHR24559:SF444">
    <property type="entry name" value="REVERSE TRANSCRIPTASE DOMAIN-CONTAINING PROTEIN"/>
    <property type="match status" value="1"/>
</dbReference>
<gene>
    <name evidence="2" type="ORF">U9M48_028836</name>
</gene>
<sequence length="148" mass="16458">MVTGVLSPYKISGSATSGFHQIKMTREDEEKTSFTTPCGLFCYVNMPNGLKKALETFVCASHVTLKDYIGKTVEVYVDDISDLFLRDLDSVFASLRRYKMMLNPKKCVFGVAAGKLLGFLVSHRGIEANLEKIQAIEKMQPPTRINGV</sequence>
<protein>
    <recommendedName>
        <fullName evidence="1">Reverse transcriptase domain-containing protein</fullName>
    </recommendedName>
</protein>
<dbReference type="InterPro" id="IPR043502">
    <property type="entry name" value="DNA/RNA_pol_sf"/>
</dbReference>
<dbReference type="Proteomes" id="UP001341281">
    <property type="component" value="Chromosome 06"/>
</dbReference>
<dbReference type="Pfam" id="PF00078">
    <property type="entry name" value="RVT_1"/>
    <property type="match status" value="1"/>
</dbReference>
<organism evidence="2 3">
    <name type="scientific">Paspalum notatum var. saurae</name>
    <dbReference type="NCBI Taxonomy" id="547442"/>
    <lineage>
        <taxon>Eukaryota</taxon>
        <taxon>Viridiplantae</taxon>
        <taxon>Streptophyta</taxon>
        <taxon>Embryophyta</taxon>
        <taxon>Tracheophyta</taxon>
        <taxon>Spermatophyta</taxon>
        <taxon>Magnoliopsida</taxon>
        <taxon>Liliopsida</taxon>
        <taxon>Poales</taxon>
        <taxon>Poaceae</taxon>
        <taxon>PACMAD clade</taxon>
        <taxon>Panicoideae</taxon>
        <taxon>Andropogonodae</taxon>
        <taxon>Paspaleae</taxon>
        <taxon>Paspalinae</taxon>
        <taxon>Paspalum</taxon>
    </lineage>
</organism>
<dbReference type="SUPFAM" id="SSF56672">
    <property type="entry name" value="DNA/RNA polymerases"/>
    <property type="match status" value="1"/>
</dbReference>
<proteinExistence type="predicted"/>
<dbReference type="InterPro" id="IPR000477">
    <property type="entry name" value="RT_dom"/>
</dbReference>
<dbReference type="CDD" id="cd01647">
    <property type="entry name" value="RT_LTR"/>
    <property type="match status" value="1"/>
</dbReference>
<dbReference type="Gene3D" id="3.10.10.10">
    <property type="entry name" value="HIV Type 1 Reverse Transcriptase, subunit A, domain 1"/>
    <property type="match status" value="1"/>
</dbReference>
<dbReference type="InterPro" id="IPR053134">
    <property type="entry name" value="RNA-dir_DNA_polymerase"/>
</dbReference>
<dbReference type="PANTHER" id="PTHR24559">
    <property type="entry name" value="TRANSPOSON TY3-I GAG-POL POLYPROTEIN"/>
    <property type="match status" value="1"/>
</dbReference>
<dbReference type="AlphaFoldDB" id="A0AAQ3X1T2"/>
<evidence type="ECO:0000313" key="3">
    <source>
        <dbReference type="Proteomes" id="UP001341281"/>
    </source>
</evidence>
<dbReference type="InterPro" id="IPR043128">
    <property type="entry name" value="Rev_trsase/Diguanyl_cyclase"/>
</dbReference>
<dbReference type="EMBL" id="CP144750">
    <property type="protein sequence ID" value="WVZ81461.1"/>
    <property type="molecule type" value="Genomic_DNA"/>
</dbReference>
<evidence type="ECO:0000259" key="1">
    <source>
        <dbReference type="Pfam" id="PF00078"/>
    </source>
</evidence>
<keyword evidence="3" id="KW-1185">Reference proteome</keyword>
<evidence type="ECO:0000313" key="2">
    <source>
        <dbReference type="EMBL" id="WVZ81461.1"/>
    </source>
</evidence>
<reference evidence="2 3" key="1">
    <citation type="submission" date="2024-02" db="EMBL/GenBank/DDBJ databases">
        <title>High-quality chromosome-scale genome assembly of Pensacola bahiagrass (Paspalum notatum Flugge var. saurae).</title>
        <authorList>
            <person name="Vega J.M."/>
            <person name="Podio M."/>
            <person name="Orjuela J."/>
            <person name="Siena L.A."/>
            <person name="Pessino S.C."/>
            <person name="Combes M.C."/>
            <person name="Mariac C."/>
            <person name="Albertini E."/>
            <person name="Pupilli F."/>
            <person name="Ortiz J.P.A."/>
            <person name="Leblanc O."/>
        </authorList>
    </citation>
    <scope>NUCLEOTIDE SEQUENCE [LARGE SCALE GENOMIC DNA]</scope>
    <source>
        <strain evidence="2">R1</strain>
        <tissue evidence="2">Leaf</tissue>
    </source>
</reference>